<dbReference type="Pfam" id="PF01432">
    <property type="entry name" value="Peptidase_M3"/>
    <property type="match status" value="1"/>
</dbReference>
<reference evidence="11 12" key="1">
    <citation type="submission" date="2015-03" db="EMBL/GenBank/DDBJ databases">
        <title>RNA-seq based gene annotation and comparative genomics of four Zymoseptoria species reveal species-specific pathogenicity related genes and transposable element activity.</title>
        <authorList>
            <person name="Grandaubert J."/>
            <person name="Bhattacharyya A."/>
            <person name="Stukenbrock E.H."/>
        </authorList>
    </citation>
    <scope>NUCLEOTIDE SEQUENCE [LARGE SCALE GENOMIC DNA]</scope>
    <source>
        <strain evidence="11 12">Zb18110</strain>
    </source>
</reference>
<evidence type="ECO:0000256" key="8">
    <source>
        <dbReference type="SAM" id="MobiDB-lite"/>
    </source>
</evidence>
<dbReference type="PANTHER" id="PTHR11804:SF84">
    <property type="entry name" value="SACCHAROLYSIN"/>
    <property type="match status" value="1"/>
</dbReference>
<dbReference type="OrthoDB" id="534666at2759"/>
<evidence type="ECO:0000313" key="12">
    <source>
        <dbReference type="Proteomes" id="UP000033647"/>
    </source>
</evidence>
<keyword evidence="3 7" id="KW-0479">Metal-binding</keyword>
<dbReference type="AlphaFoldDB" id="A0A0F4GIN3"/>
<dbReference type="GO" id="GO:0006518">
    <property type="term" value="P:peptide metabolic process"/>
    <property type="evidence" value="ECO:0007669"/>
    <property type="project" value="TreeGrafter"/>
</dbReference>
<dbReference type="InterPro" id="IPR001567">
    <property type="entry name" value="Pept_M3A_M3B_dom"/>
</dbReference>
<keyword evidence="6 7" id="KW-0482">Metalloprotease</keyword>
<feature type="domain" description="Peptidase M3A/M3B catalytic" evidence="10">
    <location>
        <begin position="266"/>
        <end position="755"/>
    </location>
</feature>
<keyword evidence="12" id="KW-1185">Reference proteome</keyword>
<feature type="region of interest" description="Disordered" evidence="8">
    <location>
        <begin position="583"/>
        <end position="612"/>
    </location>
</feature>
<comment type="cofactor">
    <cofactor evidence="7">
        <name>Zn(2+)</name>
        <dbReference type="ChEBI" id="CHEBI:29105"/>
    </cofactor>
    <text evidence="7">Binds 1 zinc ion.</text>
</comment>
<organism evidence="11 12">
    <name type="scientific">Zymoseptoria brevis</name>
    <dbReference type="NCBI Taxonomy" id="1047168"/>
    <lineage>
        <taxon>Eukaryota</taxon>
        <taxon>Fungi</taxon>
        <taxon>Dikarya</taxon>
        <taxon>Ascomycota</taxon>
        <taxon>Pezizomycotina</taxon>
        <taxon>Dothideomycetes</taxon>
        <taxon>Dothideomycetidae</taxon>
        <taxon>Mycosphaerellales</taxon>
        <taxon>Mycosphaerellaceae</taxon>
        <taxon>Zymoseptoria</taxon>
    </lineage>
</organism>
<keyword evidence="9" id="KW-0732">Signal</keyword>
<dbReference type="Gene3D" id="3.40.390.10">
    <property type="entry name" value="Collagenase (Catalytic Domain)"/>
    <property type="match status" value="1"/>
</dbReference>
<dbReference type="GO" id="GO:0004222">
    <property type="term" value="F:metalloendopeptidase activity"/>
    <property type="evidence" value="ECO:0007669"/>
    <property type="project" value="InterPro"/>
</dbReference>
<evidence type="ECO:0000256" key="3">
    <source>
        <dbReference type="ARBA" id="ARBA00022723"/>
    </source>
</evidence>
<evidence type="ECO:0000256" key="2">
    <source>
        <dbReference type="ARBA" id="ARBA00022670"/>
    </source>
</evidence>
<evidence type="ECO:0000313" key="11">
    <source>
        <dbReference type="EMBL" id="KJX97304.1"/>
    </source>
</evidence>
<feature type="compositionally biased region" description="Polar residues" evidence="8">
    <location>
        <begin position="586"/>
        <end position="612"/>
    </location>
</feature>
<dbReference type="InterPro" id="IPR024077">
    <property type="entry name" value="Neurolysin/TOP_dom2"/>
</dbReference>
<dbReference type="GO" id="GO:0006508">
    <property type="term" value="P:proteolysis"/>
    <property type="evidence" value="ECO:0007669"/>
    <property type="project" value="UniProtKB-KW"/>
</dbReference>
<sequence length="763" mass="84821">MRVPHHLAQCLLSVSLGVNLVASIALPQDGYMMLARRADDPRPRVFNDTAQSVLDIGNKAAKMETDFINNLLKTVTPSSATFKNTIDLYWKLHNDLNDLTAPLELYRDLYSDFLGLSDPTNSALDTYGKAFTSTFQNQKFFDLVHTVHQQYFPDQKQKRQNGVRDPQTLSTEDTAILKRTVKLFRDRGYGVSVQQRQRLEQIESQIDSVGSDFVNAVGNIKGDTLLFTAQELDGVPADRLAQLVKDNGPVKNGKYTVNTYEDFDIYTQAKNGTTRQLIYLGSDRVAPDNIDRLKQLVALRAEQANLLGHKNYAEYVLQDTLIQSPQNVESFFNNLADKLHPLNEEQYINPLKSFKQKETGDSKFLFEWDASRFEAQAQAAASKMKKRADQRDPSEWYEAEHTVTGLLDLLGGVFNFRFTRIDPATAVPGVPANQIVWDPSVLLFAVHDGSGQCLGYAYMDLYIRKDVGGRFPAPFGASYVRADGTPNPISVAAKLLITKADSGVTLLDSDTIHGVIRVIGNVFATFASRTKYSALSTARGILATAPDVFNIVESTFEAWSGNAAFLEKLSNHYSYGSPAGLKEWNSKTSNQKQPPQELPQTPSTGGPTPLQNGHNVAFALSQSSMAVFDQFLFTQSYPVDTKSLDLTFNYNTIGKKFKELNQIDDLGVKDTSQWDHSYTQDTSPIGAAALYYTYSFSFAYAADLFSPFEKDPFNTAAGKKFRDIVLASGASNPDFVGLFEQYLGRKVDMSKYYATLGVHGNRG</sequence>
<protein>
    <submittedName>
        <fullName evidence="11">Metallopeptidase MepB like protein</fullName>
    </submittedName>
</protein>
<evidence type="ECO:0000259" key="10">
    <source>
        <dbReference type="Pfam" id="PF01432"/>
    </source>
</evidence>
<evidence type="ECO:0000256" key="4">
    <source>
        <dbReference type="ARBA" id="ARBA00022801"/>
    </source>
</evidence>
<comment type="similarity">
    <text evidence="1 7">Belongs to the peptidase M3 family.</text>
</comment>
<feature type="signal peptide" evidence="9">
    <location>
        <begin position="1"/>
        <end position="23"/>
    </location>
</feature>
<evidence type="ECO:0000256" key="7">
    <source>
        <dbReference type="RuleBase" id="RU003435"/>
    </source>
</evidence>
<keyword evidence="5 7" id="KW-0862">Zinc</keyword>
<gene>
    <name evidence="11" type="ORF">TI39_contig512g00007</name>
</gene>
<keyword evidence="4 7" id="KW-0378">Hydrolase</keyword>
<dbReference type="InterPro" id="IPR024079">
    <property type="entry name" value="MetalloPept_cat_dom_sf"/>
</dbReference>
<dbReference type="GO" id="GO:0046872">
    <property type="term" value="F:metal ion binding"/>
    <property type="evidence" value="ECO:0007669"/>
    <property type="project" value="UniProtKB-UniRule"/>
</dbReference>
<dbReference type="Proteomes" id="UP000033647">
    <property type="component" value="Unassembled WGS sequence"/>
</dbReference>
<evidence type="ECO:0000256" key="9">
    <source>
        <dbReference type="SAM" id="SignalP"/>
    </source>
</evidence>
<dbReference type="InterPro" id="IPR045090">
    <property type="entry name" value="Pept_M3A_M3B"/>
</dbReference>
<dbReference type="SUPFAM" id="SSF55486">
    <property type="entry name" value="Metalloproteases ('zincins'), catalytic domain"/>
    <property type="match status" value="1"/>
</dbReference>
<keyword evidence="2 7" id="KW-0645">Protease</keyword>
<evidence type="ECO:0000256" key="6">
    <source>
        <dbReference type="ARBA" id="ARBA00023049"/>
    </source>
</evidence>
<accession>A0A0F4GIN3</accession>
<evidence type="ECO:0000256" key="5">
    <source>
        <dbReference type="ARBA" id="ARBA00022833"/>
    </source>
</evidence>
<dbReference type="EMBL" id="LAFY01000504">
    <property type="protein sequence ID" value="KJX97304.1"/>
    <property type="molecule type" value="Genomic_DNA"/>
</dbReference>
<feature type="chain" id="PRO_5002468832" evidence="9">
    <location>
        <begin position="24"/>
        <end position="763"/>
    </location>
</feature>
<name>A0A0F4GIN3_9PEZI</name>
<comment type="caution">
    <text evidence="11">The sequence shown here is derived from an EMBL/GenBank/DDBJ whole genome shotgun (WGS) entry which is preliminary data.</text>
</comment>
<dbReference type="PANTHER" id="PTHR11804">
    <property type="entry name" value="PROTEASE M3 THIMET OLIGOPEPTIDASE-RELATED"/>
    <property type="match status" value="1"/>
</dbReference>
<dbReference type="Gene3D" id="1.10.1370.10">
    <property type="entry name" value="Neurolysin, domain 3"/>
    <property type="match status" value="1"/>
</dbReference>
<proteinExistence type="inferred from homology"/>
<evidence type="ECO:0000256" key="1">
    <source>
        <dbReference type="ARBA" id="ARBA00006040"/>
    </source>
</evidence>